<keyword evidence="6 7" id="KW-0472">Membrane</keyword>
<evidence type="ECO:0000256" key="4">
    <source>
        <dbReference type="ARBA" id="ARBA00022692"/>
    </source>
</evidence>
<comment type="similarity">
    <text evidence="2">Belongs to the oligopeptide OPT transporter family.</text>
</comment>
<name>A0ABR1U7F1_9PEZI</name>
<evidence type="ECO:0000256" key="2">
    <source>
        <dbReference type="ARBA" id="ARBA00008807"/>
    </source>
</evidence>
<dbReference type="PANTHER" id="PTHR31645">
    <property type="entry name" value="OLIGOPEPTIDE TRANSPORTER YGL114W-RELATED"/>
    <property type="match status" value="1"/>
</dbReference>
<proteinExistence type="inferred from homology"/>
<feature type="transmembrane region" description="Helical" evidence="7">
    <location>
        <begin position="147"/>
        <end position="166"/>
    </location>
</feature>
<organism evidence="8 9">
    <name type="scientific">Apiospora phragmitis</name>
    <dbReference type="NCBI Taxonomy" id="2905665"/>
    <lineage>
        <taxon>Eukaryota</taxon>
        <taxon>Fungi</taxon>
        <taxon>Dikarya</taxon>
        <taxon>Ascomycota</taxon>
        <taxon>Pezizomycotina</taxon>
        <taxon>Sordariomycetes</taxon>
        <taxon>Xylariomycetidae</taxon>
        <taxon>Amphisphaeriales</taxon>
        <taxon>Apiosporaceae</taxon>
        <taxon>Apiospora</taxon>
    </lineage>
</organism>
<dbReference type="InterPro" id="IPR004813">
    <property type="entry name" value="OPT"/>
</dbReference>
<dbReference type="EMBL" id="JAQQWL010000010">
    <property type="protein sequence ID" value="KAK8054637.1"/>
    <property type="molecule type" value="Genomic_DNA"/>
</dbReference>
<dbReference type="GeneID" id="92094176"/>
<evidence type="ECO:0000256" key="7">
    <source>
        <dbReference type="SAM" id="Phobius"/>
    </source>
</evidence>
<evidence type="ECO:0000313" key="9">
    <source>
        <dbReference type="Proteomes" id="UP001480595"/>
    </source>
</evidence>
<dbReference type="PANTHER" id="PTHR31645:SF3">
    <property type="entry name" value="OLIGOPEPTIDE TRANSPORTER"/>
    <property type="match status" value="1"/>
</dbReference>
<sequence>MHMVVGTEAVNAMKRMKVLAWTFLAAISQRVASYYAVGILYDWHIFTWFFIWGNYQNAAIYVENWGWMFEWTPAFIGSGMLVGLNTALSLFGGTLFAWGILGPILVRYGICHGRHLAPSDARWGEYKTYASLSDGTGPDDITSPRYWFLWPGVCVLVCTSLAELLVHWRIFYLAIRYAWENTKTMDFMRKKGGRSRAMFETQSRRAPTTRSESLFREEDPATAQDQVPLWVWGSGTIAMVIVACIISELQFNVNAGLAILASILAIFFAFLGIHGAGVTDIAPLTASANASQLVFGGITSGQGYSTGQAQMINPRGRQHRVGRGRDKQFYAQAIGAVAAMFLAPGVFVLFVTAYPCIIHENASDTCAFSAPTVAAWRAVAQAVTEPGITIPLSSGIFALVLGGLAVVQVVVKRTLLSGARERYRAYMPNWMAVGVAFVLPQTVYSSASLLGATIGHFWMKKRRANYDLYCYAVAAGLIAGEGLGGVVGAALQLGGLPGRLLSPTQAGD</sequence>
<keyword evidence="9" id="KW-1185">Reference proteome</keyword>
<evidence type="ECO:0000256" key="5">
    <source>
        <dbReference type="ARBA" id="ARBA00022989"/>
    </source>
</evidence>
<gene>
    <name evidence="8" type="ORF">PG994_009704</name>
</gene>
<feature type="transmembrane region" description="Helical" evidence="7">
    <location>
        <begin position="329"/>
        <end position="354"/>
    </location>
</feature>
<comment type="subcellular location">
    <subcellularLocation>
        <location evidence="1">Membrane</location>
        <topology evidence="1">Multi-pass membrane protein</topology>
    </subcellularLocation>
</comment>
<dbReference type="InterPro" id="IPR045035">
    <property type="entry name" value="YSL-like"/>
</dbReference>
<evidence type="ECO:0000256" key="1">
    <source>
        <dbReference type="ARBA" id="ARBA00004141"/>
    </source>
</evidence>
<feature type="transmembrane region" description="Helical" evidence="7">
    <location>
        <begin position="43"/>
        <end position="62"/>
    </location>
</feature>
<protein>
    <submittedName>
        <fullName evidence="8">Oligopeptide transporter</fullName>
    </submittedName>
</protein>
<keyword evidence="4 7" id="KW-0812">Transmembrane</keyword>
<feature type="transmembrane region" description="Helical" evidence="7">
    <location>
        <begin position="432"/>
        <end position="459"/>
    </location>
</feature>
<feature type="transmembrane region" description="Helical" evidence="7">
    <location>
        <begin position="471"/>
        <end position="491"/>
    </location>
</feature>
<keyword evidence="5 7" id="KW-1133">Transmembrane helix</keyword>
<comment type="caution">
    <text evidence="8">The sequence shown here is derived from an EMBL/GenBank/DDBJ whole genome shotgun (WGS) entry which is preliminary data.</text>
</comment>
<evidence type="ECO:0000256" key="6">
    <source>
        <dbReference type="ARBA" id="ARBA00023136"/>
    </source>
</evidence>
<feature type="transmembrane region" description="Helical" evidence="7">
    <location>
        <begin position="229"/>
        <end position="249"/>
    </location>
</feature>
<reference evidence="8 9" key="1">
    <citation type="submission" date="2023-01" db="EMBL/GenBank/DDBJ databases">
        <title>Analysis of 21 Apiospora genomes using comparative genomics revels a genus with tremendous synthesis potential of carbohydrate active enzymes and secondary metabolites.</title>
        <authorList>
            <person name="Sorensen T."/>
        </authorList>
    </citation>
    <scope>NUCLEOTIDE SEQUENCE [LARGE SCALE GENOMIC DNA]</scope>
    <source>
        <strain evidence="8 9">CBS 135458</strain>
    </source>
</reference>
<evidence type="ECO:0000256" key="3">
    <source>
        <dbReference type="ARBA" id="ARBA00022448"/>
    </source>
</evidence>
<dbReference type="Proteomes" id="UP001480595">
    <property type="component" value="Unassembled WGS sequence"/>
</dbReference>
<accession>A0ABR1U7F1</accession>
<dbReference type="RefSeq" id="XP_066713283.1">
    <property type="nucleotide sequence ID" value="XM_066861113.1"/>
</dbReference>
<dbReference type="Pfam" id="PF03169">
    <property type="entry name" value="OPT"/>
    <property type="match status" value="2"/>
</dbReference>
<keyword evidence="3" id="KW-0813">Transport</keyword>
<feature type="transmembrane region" description="Helical" evidence="7">
    <location>
        <begin position="255"/>
        <end position="273"/>
    </location>
</feature>
<evidence type="ECO:0000313" key="8">
    <source>
        <dbReference type="EMBL" id="KAK8054637.1"/>
    </source>
</evidence>
<feature type="transmembrane region" description="Helical" evidence="7">
    <location>
        <begin position="388"/>
        <end position="411"/>
    </location>
</feature>